<proteinExistence type="predicted"/>
<reference evidence="2 3" key="1">
    <citation type="submission" date="2024-02" db="EMBL/GenBank/DDBJ databases">
        <title>Chromosome-level genome assembly of the Eurasian Minnow (Phoxinus phoxinus).</title>
        <authorList>
            <person name="Oriowo T.O."/>
            <person name="Martin S."/>
            <person name="Stange M."/>
            <person name="Chrysostomakis Y."/>
            <person name="Brown T."/>
            <person name="Winkler S."/>
            <person name="Kukowka S."/>
            <person name="Myers E.W."/>
            <person name="Bohne A."/>
        </authorList>
    </citation>
    <scope>NUCLEOTIDE SEQUENCE [LARGE SCALE GENOMIC DNA]</scope>
    <source>
        <strain evidence="2">ZFMK-TIS-60720</strain>
        <tissue evidence="2">Whole Organism</tissue>
    </source>
</reference>
<organism evidence="2 3">
    <name type="scientific">Phoxinus phoxinus</name>
    <name type="common">Eurasian minnow</name>
    <dbReference type="NCBI Taxonomy" id="58324"/>
    <lineage>
        <taxon>Eukaryota</taxon>
        <taxon>Metazoa</taxon>
        <taxon>Chordata</taxon>
        <taxon>Craniata</taxon>
        <taxon>Vertebrata</taxon>
        <taxon>Euteleostomi</taxon>
        <taxon>Actinopterygii</taxon>
        <taxon>Neopterygii</taxon>
        <taxon>Teleostei</taxon>
        <taxon>Ostariophysi</taxon>
        <taxon>Cypriniformes</taxon>
        <taxon>Leuciscidae</taxon>
        <taxon>Phoxininae</taxon>
        <taxon>Phoxinus</taxon>
    </lineage>
</organism>
<evidence type="ECO:0000256" key="1">
    <source>
        <dbReference type="SAM" id="MobiDB-lite"/>
    </source>
</evidence>
<accession>A0AAN9DB68</accession>
<protein>
    <submittedName>
        <fullName evidence="2">Uncharacterized protein</fullName>
    </submittedName>
</protein>
<feature type="region of interest" description="Disordered" evidence="1">
    <location>
        <begin position="1"/>
        <end position="41"/>
    </location>
</feature>
<keyword evidence="3" id="KW-1185">Reference proteome</keyword>
<evidence type="ECO:0000313" key="2">
    <source>
        <dbReference type="EMBL" id="KAK7169530.1"/>
    </source>
</evidence>
<gene>
    <name evidence="2" type="ORF">R3I93_005490</name>
</gene>
<name>A0AAN9DB68_9TELE</name>
<evidence type="ECO:0000313" key="3">
    <source>
        <dbReference type="Proteomes" id="UP001364617"/>
    </source>
</evidence>
<comment type="caution">
    <text evidence="2">The sequence shown here is derived from an EMBL/GenBank/DDBJ whole genome shotgun (WGS) entry which is preliminary data.</text>
</comment>
<dbReference type="EMBL" id="JAYKXH010000005">
    <property type="protein sequence ID" value="KAK7169530.1"/>
    <property type="molecule type" value="Genomic_DNA"/>
</dbReference>
<dbReference type="AlphaFoldDB" id="A0AAN9DB68"/>
<dbReference type="Proteomes" id="UP001364617">
    <property type="component" value="Unassembled WGS sequence"/>
</dbReference>
<feature type="compositionally biased region" description="Polar residues" evidence="1">
    <location>
        <begin position="23"/>
        <end position="32"/>
    </location>
</feature>
<sequence length="117" mass="13319">MPYIQASHRSSSDSCKAPRLSWDTENGENQSIKADRDKEEPGKHIIMAASARPCRNSRKTLRKVQDVKLHIPLPPAMSDRQRRRLPSVLWERQEDMRVPMAVTEEARALGAKTALCQ</sequence>